<evidence type="ECO:0000256" key="12">
    <source>
        <dbReference type="ARBA" id="ARBA00023163"/>
    </source>
</evidence>
<dbReference type="AlphaFoldDB" id="A0AAW0XQZ2"/>
<keyword evidence="9" id="KW-0832">Ubl conjugation</keyword>
<evidence type="ECO:0000313" key="20">
    <source>
        <dbReference type="Proteomes" id="UP001445076"/>
    </source>
</evidence>
<feature type="domain" description="SAMD1-like winged helix (WH)" evidence="18">
    <location>
        <begin position="1"/>
        <end position="74"/>
    </location>
</feature>
<dbReference type="InterPro" id="IPR013761">
    <property type="entry name" value="SAM/pointed_sf"/>
</dbReference>
<keyword evidence="20" id="KW-1185">Reference proteome</keyword>
<organism evidence="19 20">
    <name type="scientific">Cherax quadricarinatus</name>
    <name type="common">Australian red claw crayfish</name>
    <dbReference type="NCBI Taxonomy" id="27406"/>
    <lineage>
        <taxon>Eukaryota</taxon>
        <taxon>Metazoa</taxon>
        <taxon>Ecdysozoa</taxon>
        <taxon>Arthropoda</taxon>
        <taxon>Crustacea</taxon>
        <taxon>Multicrustacea</taxon>
        <taxon>Malacostraca</taxon>
        <taxon>Eumalacostraca</taxon>
        <taxon>Eucarida</taxon>
        <taxon>Decapoda</taxon>
        <taxon>Pleocyemata</taxon>
        <taxon>Astacidea</taxon>
        <taxon>Parastacoidea</taxon>
        <taxon>Parastacidae</taxon>
        <taxon>Cherax</taxon>
    </lineage>
</organism>
<evidence type="ECO:0000256" key="3">
    <source>
        <dbReference type="ARBA" id="ARBA00022499"/>
    </source>
</evidence>
<dbReference type="InterPro" id="IPR001965">
    <property type="entry name" value="Znf_PHD"/>
</dbReference>
<dbReference type="PROSITE" id="PS52014">
    <property type="entry name" value="SAMD1_WH"/>
    <property type="match status" value="1"/>
</dbReference>
<dbReference type="PANTHER" id="PTHR45888">
    <property type="entry name" value="HL01030P-RELATED"/>
    <property type="match status" value="1"/>
</dbReference>
<keyword evidence="4" id="KW-0597">Phosphoprotein</keyword>
<evidence type="ECO:0000256" key="14">
    <source>
        <dbReference type="PROSITE-ProRule" id="PRU00146"/>
    </source>
</evidence>
<keyword evidence="3" id="KW-1017">Isopeptide bond</keyword>
<evidence type="ECO:0000256" key="10">
    <source>
        <dbReference type="ARBA" id="ARBA00022853"/>
    </source>
</evidence>
<feature type="domain" description="PHD-type" evidence="16">
    <location>
        <begin position="351"/>
        <end position="401"/>
    </location>
</feature>
<dbReference type="SMART" id="SM00454">
    <property type="entry name" value="SAM"/>
    <property type="match status" value="1"/>
</dbReference>
<evidence type="ECO:0000259" key="16">
    <source>
        <dbReference type="PROSITE" id="PS50016"/>
    </source>
</evidence>
<keyword evidence="13" id="KW-0539">Nucleus</keyword>
<dbReference type="GO" id="GO:0003677">
    <property type="term" value="F:DNA binding"/>
    <property type="evidence" value="ECO:0007669"/>
    <property type="project" value="InterPro"/>
</dbReference>
<feature type="compositionally biased region" description="Pro residues" evidence="15">
    <location>
        <begin position="168"/>
        <end position="181"/>
    </location>
</feature>
<feature type="domain" description="PHD-type" evidence="16">
    <location>
        <begin position="297"/>
        <end position="354"/>
    </location>
</feature>
<keyword evidence="8" id="KW-0862">Zinc</keyword>
<accession>A0AAW0XQZ2</accession>
<feature type="region of interest" description="Disordered" evidence="15">
    <location>
        <begin position="228"/>
        <end position="284"/>
    </location>
</feature>
<name>A0AAW0XQZ2_CHEQU</name>
<evidence type="ECO:0000256" key="8">
    <source>
        <dbReference type="ARBA" id="ARBA00022833"/>
    </source>
</evidence>
<dbReference type="PROSITE" id="PS50105">
    <property type="entry name" value="SAM_DOMAIN"/>
    <property type="match status" value="1"/>
</dbReference>
<protein>
    <submittedName>
        <fullName evidence="19">Uncharacterized protein</fullName>
    </submittedName>
</protein>
<dbReference type="InterPro" id="IPR013083">
    <property type="entry name" value="Znf_RING/FYVE/PHD"/>
</dbReference>
<dbReference type="SUPFAM" id="SSF47769">
    <property type="entry name" value="SAM/Pointed domain"/>
    <property type="match status" value="1"/>
</dbReference>
<evidence type="ECO:0000256" key="13">
    <source>
        <dbReference type="ARBA" id="ARBA00023242"/>
    </source>
</evidence>
<evidence type="ECO:0000259" key="17">
    <source>
        <dbReference type="PROSITE" id="PS50105"/>
    </source>
</evidence>
<sequence length="518" mass="58063">MVSNKEREIIIDAIRVLRSRRVRPSARKIAWYVRREHLLSELTTEAVLDELVESEDVLRVEYKGATSYRVAASWSKAAMVRRRPTRTKVNVMNSESTCRALRLAVESCGPGGASKEQIEEKLIACGQNRLVDKLEVLLHREIRAGTLLRVETTHRTATLITYVVPADAPAPPPSPPPPSPSPALEYDYADDTDAADMMEYVDDEEVSHDILAAVSFVDIKEEGMEEQLILSQSSRESGQRGLSVRRGRRGRPSLKNYTIPPSSSNRGRAPSRRNKRAKKVFDPSEGGLAVGGRKRAVYRCDVCFQTVNQHNVQEDLLVCHRCSARAHPSCLGYSTELAVRSRLGPWTCMDCKHCAICNMDHNIGTLIFCDECDRAYHLTCHQPPLNEQPQGSWICYACSPQSSQSPYDCLPGLPTPRDSPVPDDESRGSSGSWDNNIYDPEIPNVTHWTVEQIMEYFDNKGFKMVSEVFKEQDIDGTALLMLTRSDVLMGLNLKLGPALKVYKQVRILQTRLTNPPLP</sequence>
<dbReference type="Proteomes" id="UP001445076">
    <property type="component" value="Unassembled WGS sequence"/>
</dbReference>
<keyword evidence="10" id="KW-0156">Chromatin regulator</keyword>
<comment type="subcellular location">
    <subcellularLocation>
        <location evidence="1">Nucleus</location>
    </subcellularLocation>
</comment>
<feature type="domain" description="SAM" evidence="17">
    <location>
        <begin position="448"/>
        <end position="496"/>
    </location>
</feature>
<dbReference type="GO" id="GO:0006325">
    <property type="term" value="P:chromatin organization"/>
    <property type="evidence" value="ECO:0007669"/>
    <property type="project" value="UniProtKB-KW"/>
</dbReference>
<evidence type="ECO:0000256" key="1">
    <source>
        <dbReference type="ARBA" id="ARBA00004123"/>
    </source>
</evidence>
<dbReference type="GO" id="GO:0005634">
    <property type="term" value="C:nucleus"/>
    <property type="evidence" value="ECO:0007669"/>
    <property type="project" value="UniProtKB-SubCell"/>
</dbReference>
<gene>
    <name evidence="19" type="ORF">OTU49_000142</name>
</gene>
<keyword evidence="7 14" id="KW-0863">Zinc-finger</keyword>
<feature type="compositionally biased region" description="Polar residues" evidence="15">
    <location>
        <begin position="255"/>
        <end position="266"/>
    </location>
</feature>
<dbReference type="SMART" id="SM00249">
    <property type="entry name" value="PHD"/>
    <property type="match status" value="2"/>
</dbReference>
<dbReference type="PROSITE" id="PS50016">
    <property type="entry name" value="ZF_PHD_2"/>
    <property type="match status" value="2"/>
</dbReference>
<keyword evidence="5" id="KW-0479">Metal-binding</keyword>
<evidence type="ECO:0000256" key="9">
    <source>
        <dbReference type="ARBA" id="ARBA00022843"/>
    </source>
</evidence>
<evidence type="ECO:0000313" key="19">
    <source>
        <dbReference type="EMBL" id="KAK8745355.1"/>
    </source>
</evidence>
<dbReference type="PANTHER" id="PTHR45888:SF4">
    <property type="entry name" value="PHD FINGER PROTEIN 10"/>
    <property type="match status" value="1"/>
</dbReference>
<evidence type="ECO:0000256" key="7">
    <source>
        <dbReference type="ARBA" id="ARBA00022771"/>
    </source>
</evidence>
<dbReference type="Pfam" id="PF00628">
    <property type="entry name" value="PHD"/>
    <property type="match status" value="1"/>
</dbReference>
<evidence type="ECO:0000256" key="2">
    <source>
        <dbReference type="ARBA" id="ARBA00022491"/>
    </source>
</evidence>
<dbReference type="InterPro" id="IPR001660">
    <property type="entry name" value="SAM"/>
</dbReference>
<dbReference type="Gene3D" id="3.30.40.10">
    <property type="entry name" value="Zinc/RING finger domain, C3HC4 (zinc finger)"/>
    <property type="match status" value="1"/>
</dbReference>
<dbReference type="SUPFAM" id="SSF57903">
    <property type="entry name" value="FYVE/PHD zinc finger"/>
    <property type="match status" value="2"/>
</dbReference>
<keyword evidence="2" id="KW-0678">Repressor</keyword>
<evidence type="ECO:0000256" key="4">
    <source>
        <dbReference type="ARBA" id="ARBA00022553"/>
    </source>
</evidence>
<evidence type="ECO:0000256" key="15">
    <source>
        <dbReference type="SAM" id="MobiDB-lite"/>
    </source>
</evidence>
<keyword evidence="11" id="KW-0805">Transcription regulation</keyword>
<keyword evidence="6" id="KW-0677">Repeat</keyword>
<evidence type="ECO:0000256" key="6">
    <source>
        <dbReference type="ARBA" id="ARBA00022737"/>
    </source>
</evidence>
<evidence type="ECO:0000256" key="5">
    <source>
        <dbReference type="ARBA" id="ARBA00022723"/>
    </source>
</evidence>
<dbReference type="InterPro" id="IPR011011">
    <property type="entry name" value="Znf_FYVE_PHD"/>
</dbReference>
<evidence type="ECO:0000256" key="11">
    <source>
        <dbReference type="ARBA" id="ARBA00023015"/>
    </source>
</evidence>
<keyword evidence="12" id="KW-0804">Transcription</keyword>
<feature type="compositionally biased region" description="Basic residues" evidence="15">
    <location>
        <begin position="243"/>
        <end position="252"/>
    </location>
</feature>
<feature type="region of interest" description="Disordered" evidence="15">
    <location>
        <begin position="409"/>
        <end position="435"/>
    </location>
</feature>
<dbReference type="EMBL" id="JARKIK010000019">
    <property type="protein sequence ID" value="KAK8745355.1"/>
    <property type="molecule type" value="Genomic_DNA"/>
</dbReference>
<reference evidence="19 20" key="1">
    <citation type="journal article" date="2024" name="BMC Genomics">
        <title>Genome assembly of redclaw crayfish (Cherax quadricarinatus) provides insights into its immune adaptation and hypoxia tolerance.</title>
        <authorList>
            <person name="Liu Z."/>
            <person name="Zheng J."/>
            <person name="Li H."/>
            <person name="Fang K."/>
            <person name="Wang S."/>
            <person name="He J."/>
            <person name="Zhou D."/>
            <person name="Weng S."/>
            <person name="Chi M."/>
            <person name="Gu Z."/>
            <person name="He J."/>
            <person name="Li F."/>
            <person name="Wang M."/>
        </authorList>
    </citation>
    <scope>NUCLEOTIDE SEQUENCE [LARGE SCALE GENOMIC DNA]</scope>
    <source>
        <strain evidence="19">ZL_2023a</strain>
    </source>
</reference>
<comment type="caution">
    <text evidence="19">The sequence shown here is derived from an EMBL/GenBank/DDBJ whole genome shotgun (WGS) entry which is preliminary data.</text>
</comment>
<dbReference type="InterPro" id="IPR019787">
    <property type="entry name" value="Znf_PHD-finger"/>
</dbReference>
<proteinExistence type="predicted"/>
<dbReference type="Pfam" id="PF21524">
    <property type="entry name" value="SAMD1_WH"/>
    <property type="match status" value="1"/>
</dbReference>
<evidence type="ECO:0000259" key="18">
    <source>
        <dbReference type="PROSITE" id="PS52014"/>
    </source>
</evidence>
<feature type="compositionally biased region" description="Basic residues" evidence="15">
    <location>
        <begin position="269"/>
        <end position="278"/>
    </location>
</feature>
<feature type="region of interest" description="Disordered" evidence="15">
    <location>
        <begin position="164"/>
        <end position="187"/>
    </location>
</feature>
<dbReference type="Gene3D" id="1.10.150.50">
    <property type="entry name" value="Transcription Factor, Ets-1"/>
    <property type="match status" value="1"/>
</dbReference>
<dbReference type="InterPro" id="IPR048589">
    <property type="entry name" value="SAMD1-like_WH"/>
</dbReference>
<dbReference type="GO" id="GO:0008270">
    <property type="term" value="F:zinc ion binding"/>
    <property type="evidence" value="ECO:0007669"/>
    <property type="project" value="UniProtKB-KW"/>
</dbReference>